<sequence length="242" mass="26561">MQISVRTNLREFTRDLTRTHSQMIYAEMLAVNATAADVVKALPAEMRSDFDRPTPFTLNAFRFDRASKQKLMARVKQKDAAGSTGPRHWLETQEAGGLRPPKAFEIALAARLGLPTTSTYFVPGSAATINSYGNISAAQLRRIMSDLTGTGRVASATSRPLKPAGKRKRQAPATYFVLRSKGSGEVNIMMRRGRSLGVVLTSVTRTAFTPRFDFYGDAERTARATFGRRLGEAVTRVNGASR</sequence>
<dbReference type="OrthoDB" id="6871774at2"/>
<comment type="caution">
    <text evidence="1">The sequence shown here is derived from an EMBL/GenBank/DDBJ whole genome shotgun (WGS) entry which is preliminary data.</text>
</comment>
<dbReference type="EMBL" id="MCRJ01000085">
    <property type="protein sequence ID" value="ODN69541.1"/>
    <property type="molecule type" value="Genomic_DNA"/>
</dbReference>
<dbReference type="RefSeq" id="WP_069307558.1">
    <property type="nucleotide sequence ID" value="NZ_MCRJ01000085.1"/>
</dbReference>
<accession>A0A1E3H1W2</accession>
<keyword evidence="2" id="KW-1185">Reference proteome</keyword>
<reference evidence="1 2" key="1">
    <citation type="submission" date="2016-07" db="EMBL/GenBank/DDBJ databases">
        <title>Draft Genome Sequence of Methylobrevis pamukkalensis PK2.</title>
        <authorList>
            <person name="Vasilenko O.V."/>
            <person name="Doronina N.V."/>
            <person name="Shmareva M.N."/>
            <person name="Tarlachkov S.V."/>
            <person name="Mustakhimov I."/>
            <person name="Trotsenko Y.A."/>
        </authorList>
    </citation>
    <scope>NUCLEOTIDE SEQUENCE [LARGE SCALE GENOMIC DNA]</scope>
    <source>
        <strain evidence="1 2">PK2</strain>
    </source>
</reference>
<proteinExistence type="predicted"/>
<evidence type="ECO:0000313" key="1">
    <source>
        <dbReference type="EMBL" id="ODN69541.1"/>
    </source>
</evidence>
<organism evidence="1 2">
    <name type="scientific">Methylobrevis pamukkalensis</name>
    <dbReference type="NCBI Taxonomy" id="1439726"/>
    <lineage>
        <taxon>Bacteria</taxon>
        <taxon>Pseudomonadati</taxon>
        <taxon>Pseudomonadota</taxon>
        <taxon>Alphaproteobacteria</taxon>
        <taxon>Hyphomicrobiales</taxon>
        <taxon>Pleomorphomonadaceae</taxon>
        <taxon>Methylobrevis</taxon>
    </lineage>
</organism>
<name>A0A1E3H1W2_9HYPH</name>
<dbReference type="AlphaFoldDB" id="A0A1E3H1W2"/>
<dbReference type="Proteomes" id="UP000094622">
    <property type="component" value="Unassembled WGS sequence"/>
</dbReference>
<gene>
    <name evidence="1" type="ORF">A6302_03135</name>
</gene>
<protein>
    <submittedName>
        <fullName evidence="1">Uncharacterized protein</fullName>
    </submittedName>
</protein>
<evidence type="ECO:0000313" key="2">
    <source>
        <dbReference type="Proteomes" id="UP000094622"/>
    </source>
</evidence>